<proteinExistence type="predicted"/>
<dbReference type="AlphaFoldDB" id="A0A0E9WDK5"/>
<reference evidence="1" key="1">
    <citation type="submission" date="2014-11" db="EMBL/GenBank/DDBJ databases">
        <authorList>
            <person name="Amaro Gonzalez C."/>
        </authorList>
    </citation>
    <scope>NUCLEOTIDE SEQUENCE</scope>
</reference>
<name>A0A0E9WDK5_ANGAN</name>
<organism evidence="1">
    <name type="scientific">Anguilla anguilla</name>
    <name type="common">European freshwater eel</name>
    <name type="synonym">Muraena anguilla</name>
    <dbReference type="NCBI Taxonomy" id="7936"/>
    <lineage>
        <taxon>Eukaryota</taxon>
        <taxon>Metazoa</taxon>
        <taxon>Chordata</taxon>
        <taxon>Craniata</taxon>
        <taxon>Vertebrata</taxon>
        <taxon>Euteleostomi</taxon>
        <taxon>Actinopterygii</taxon>
        <taxon>Neopterygii</taxon>
        <taxon>Teleostei</taxon>
        <taxon>Anguilliformes</taxon>
        <taxon>Anguillidae</taxon>
        <taxon>Anguilla</taxon>
    </lineage>
</organism>
<dbReference type="EMBL" id="GBXM01021004">
    <property type="protein sequence ID" value="JAH87573.1"/>
    <property type="molecule type" value="Transcribed_RNA"/>
</dbReference>
<sequence>MQCVQFKPWLYLSHSGVSAGTGNLKKKNLTACVLWICTFSMLDILLMEMTEVLMRARDLCLLCSVDVQVMSD</sequence>
<evidence type="ECO:0000313" key="1">
    <source>
        <dbReference type="EMBL" id="JAH87573.1"/>
    </source>
</evidence>
<accession>A0A0E9WDK5</accession>
<protein>
    <submittedName>
        <fullName evidence="1">Uncharacterized protein</fullName>
    </submittedName>
</protein>
<reference evidence="1" key="2">
    <citation type="journal article" date="2015" name="Fish Shellfish Immunol.">
        <title>Early steps in the European eel (Anguilla anguilla)-Vibrio vulnificus interaction in the gills: Role of the RtxA13 toxin.</title>
        <authorList>
            <person name="Callol A."/>
            <person name="Pajuelo D."/>
            <person name="Ebbesson L."/>
            <person name="Teles M."/>
            <person name="MacKenzie S."/>
            <person name="Amaro C."/>
        </authorList>
    </citation>
    <scope>NUCLEOTIDE SEQUENCE</scope>
</reference>